<accession>A0ABN8E135</accession>
<dbReference type="RefSeq" id="WP_237360895.1">
    <property type="nucleotide sequence ID" value="NZ_CAKLDM010000002.1"/>
</dbReference>
<evidence type="ECO:0000313" key="2">
    <source>
        <dbReference type="Proteomes" id="UP000838748"/>
    </source>
</evidence>
<keyword evidence="2" id="KW-1185">Reference proteome</keyword>
<organism evidence="1 2">
    <name type="scientific">Vibrio marisflavi CECT 7928</name>
    <dbReference type="NCBI Taxonomy" id="634439"/>
    <lineage>
        <taxon>Bacteria</taxon>
        <taxon>Pseudomonadati</taxon>
        <taxon>Pseudomonadota</taxon>
        <taxon>Gammaproteobacteria</taxon>
        <taxon>Vibrionales</taxon>
        <taxon>Vibrionaceae</taxon>
        <taxon>Vibrio</taxon>
    </lineage>
</organism>
<proteinExistence type="predicted"/>
<protein>
    <submittedName>
        <fullName evidence="1">Uncharacterized protein</fullName>
    </submittedName>
</protein>
<dbReference type="EMBL" id="CAKLDM010000002">
    <property type="protein sequence ID" value="CAH0538615.1"/>
    <property type="molecule type" value="Genomic_DNA"/>
</dbReference>
<dbReference type="Proteomes" id="UP000838748">
    <property type="component" value="Unassembled WGS sequence"/>
</dbReference>
<name>A0ABN8E135_9VIBR</name>
<reference evidence="1" key="1">
    <citation type="submission" date="2021-11" db="EMBL/GenBank/DDBJ databases">
        <authorList>
            <person name="Rodrigo-Torres L."/>
            <person name="Arahal R. D."/>
            <person name="Lucena T."/>
        </authorList>
    </citation>
    <scope>NUCLEOTIDE SEQUENCE</scope>
    <source>
        <strain evidence="1">CECT 7928</strain>
    </source>
</reference>
<sequence length="447" mass="51681">MPLYSSRDGQKDKIRPTVPLNIFQDLHLDTRSIDNWRCSNNQRRKFDSFIGVTHIHTGISVLYPAFENDWGKQQEKGVLIANRTLRTIVTETDNNGVGISSPWYQDEFKKKRVSYQQTLADYQGLTNILAIQKTEAVDGVYHKTALTRLRNKHLRNVAANPNTDFLGWAIKSNAYQLSRGTPLQMVFSSSRNMHSQDKDYNRSLWNDKIRQRSPVSVGTVESRDITNIWANAIAHMLSRDLNVPTSKIGVFDGKRHWVINQKTLRKDYILCPEQIRAAPGHSHIYRKKSRALDISENCDVEDDGYLYVQEYLSMSCNKYLEEYSSTHTLGNERSSGYKRIKAFQESLVLCNSYKIIRLLVAKLFEKSDSKNKHSYISYFLLFISYTPERILAEFDVKLAGLINSQRAREQRTEVDEASHWRNKIFTNDSNIKLLRQEAIKILQGLSV</sequence>
<comment type="caution">
    <text evidence="1">The sequence shown here is derived from an EMBL/GenBank/DDBJ whole genome shotgun (WGS) entry which is preliminary data.</text>
</comment>
<gene>
    <name evidence="1" type="ORF">VMF7928_01546</name>
</gene>
<evidence type="ECO:0000313" key="1">
    <source>
        <dbReference type="EMBL" id="CAH0538615.1"/>
    </source>
</evidence>